<protein>
    <submittedName>
        <fullName evidence="1">Uncharacterized protein</fullName>
    </submittedName>
</protein>
<dbReference type="EMBL" id="JANJYI010000001">
    <property type="protein sequence ID" value="KAK2664666.1"/>
    <property type="molecule type" value="Genomic_DNA"/>
</dbReference>
<dbReference type="Proteomes" id="UP001280121">
    <property type="component" value="Unassembled WGS sequence"/>
</dbReference>
<reference evidence="1" key="1">
    <citation type="journal article" date="2023" name="Plant J.">
        <title>Genome sequences and population genomics provide insights into the demographic history, inbreeding, and mutation load of two 'living fossil' tree species of Dipteronia.</title>
        <authorList>
            <person name="Feng Y."/>
            <person name="Comes H.P."/>
            <person name="Chen J."/>
            <person name="Zhu S."/>
            <person name="Lu R."/>
            <person name="Zhang X."/>
            <person name="Li P."/>
            <person name="Qiu J."/>
            <person name="Olsen K.M."/>
            <person name="Qiu Y."/>
        </authorList>
    </citation>
    <scope>NUCLEOTIDE SEQUENCE</scope>
    <source>
        <strain evidence="1">KIB01</strain>
    </source>
</reference>
<organism evidence="1 2">
    <name type="scientific">Dipteronia dyeriana</name>
    <dbReference type="NCBI Taxonomy" id="168575"/>
    <lineage>
        <taxon>Eukaryota</taxon>
        <taxon>Viridiplantae</taxon>
        <taxon>Streptophyta</taxon>
        <taxon>Embryophyta</taxon>
        <taxon>Tracheophyta</taxon>
        <taxon>Spermatophyta</taxon>
        <taxon>Magnoliopsida</taxon>
        <taxon>eudicotyledons</taxon>
        <taxon>Gunneridae</taxon>
        <taxon>Pentapetalae</taxon>
        <taxon>rosids</taxon>
        <taxon>malvids</taxon>
        <taxon>Sapindales</taxon>
        <taxon>Sapindaceae</taxon>
        <taxon>Hippocastanoideae</taxon>
        <taxon>Acereae</taxon>
        <taxon>Dipteronia</taxon>
    </lineage>
</organism>
<gene>
    <name evidence="1" type="ORF">Ddye_003240</name>
</gene>
<dbReference type="AlphaFoldDB" id="A0AAD9XRT1"/>
<name>A0AAD9XRT1_9ROSI</name>
<sequence length="110" mass="12660">MQQMLSSCWIARIHMGDEYVKSLFTAEYKFEPPDVDGEAEEDIVGGNVVENDTRLGDEQDRPENAQYKSKRVCPDCEARHENKMKLDDLVKRIDSMDKKLDLIINLLGVK</sequence>
<evidence type="ECO:0000313" key="2">
    <source>
        <dbReference type="Proteomes" id="UP001280121"/>
    </source>
</evidence>
<comment type="caution">
    <text evidence="1">The sequence shown here is derived from an EMBL/GenBank/DDBJ whole genome shotgun (WGS) entry which is preliminary data.</text>
</comment>
<evidence type="ECO:0000313" key="1">
    <source>
        <dbReference type="EMBL" id="KAK2664666.1"/>
    </source>
</evidence>
<accession>A0AAD9XRT1</accession>
<proteinExistence type="predicted"/>
<keyword evidence="2" id="KW-1185">Reference proteome</keyword>